<evidence type="ECO:0000313" key="3">
    <source>
        <dbReference type="Proteomes" id="UP001615550"/>
    </source>
</evidence>
<keyword evidence="2" id="KW-0223">Dioxygenase</keyword>
<dbReference type="InterPro" id="IPR005123">
    <property type="entry name" value="Oxoglu/Fe-dep_dioxygenase_dom"/>
</dbReference>
<organism evidence="2 3">
    <name type="scientific">Legionella lytica</name>
    <dbReference type="NCBI Taxonomy" id="96232"/>
    <lineage>
        <taxon>Bacteria</taxon>
        <taxon>Pseudomonadati</taxon>
        <taxon>Pseudomonadota</taxon>
        <taxon>Gammaproteobacteria</taxon>
        <taxon>Legionellales</taxon>
        <taxon>Legionellaceae</taxon>
        <taxon>Legionella</taxon>
    </lineage>
</organism>
<reference evidence="2 3" key="1">
    <citation type="submission" date="2024-08" db="EMBL/GenBank/DDBJ databases">
        <title>Draft Genome Sequence of Legionella lytica strain DSB2004, Isolated From a Fire Sprinkler System.</title>
        <authorList>
            <person name="Everhart A.D."/>
            <person name="Kidane D.T."/>
            <person name="Farone A.L."/>
            <person name="Farone M.B."/>
        </authorList>
    </citation>
    <scope>NUCLEOTIDE SEQUENCE [LARGE SCALE GENOMIC DNA]</scope>
    <source>
        <strain evidence="2 3">DSB2004</strain>
    </source>
</reference>
<proteinExistence type="predicted"/>
<dbReference type="Proteomes" id="UP001615550">
    <property type="component" value="Unassembled WGS sequence"/>
</dbReference>
<sequence length="210" mass="24182">MDLIEQMNGELHNLLPYEGTVHYYGPIMSPQLAEEFYEALLHSIQWKNDEAIIYGKKIITKRKVAWHADQPFSYTYSKITKTAEPWIPILNDLKMLVEKESGETYNSCLLNLYHDGNEGMAWHSDGEKDLKKYGAIGSLSFGAERKFSFKHKKTKEIVSKILQHGSLLVMKDSTQSHWLHRLPPTKATCTPRINLTFRTIVRTIINSTVI</sequence>
<dbReference type="InterPro" id="IPR037151">
    <property type="entry name" value="AlkB-like_sf"/>
</dbReference>
<dbReference type="SUPFAM" id="SSF51197">
    <property type="entry name" value="Clavaminate synthase-like"/>
    <property type="match status" value="1"/>
</dbReference>
<dbReference type="RefSeq" id="WP_400186739.1">
    <property type="nucleotide sequence ID" value="NZ_JBGORX010000001.1"/>
</dbReference>
<keyword evidence="2" id="KW-0560">Oxidoreductase</keyword>
<dbReference type="PANTHER" id="PTHR31212">
    <property type="entry name" value="ALPHA-KETOGLUTARATE-DEPENDENT DIOXYGENASE ALKB HOMOLOG 3"/>
    <property type="match status" value="1"/>
</dbReference>
<protein>
    <submittedName>
        <fullName evidence="2">Alpha-ketoglutarate-dependent dioxygenase AlkB</fullName>
    </submittedName>
</protein>
<dbReference type="GO" id="GO:0051213">
    <property type="term" value="F:dioxygenase activity"/>
    <property type="evidence" value="ECO:0007669"/>
    <property type="project" value="UniProtKB-KW"/>
</dbReference>
<dbReference type="Gene3D" id="2.60.120.590">
    <property type="entry name" value="Alpha-ketoglutarate-dependent dioxygenase AlkB-like"/>
    <property type="match status" value="1"/>
</dbReference>
<accession>A0ABW8D5E3</accession>
<evidence type="ECO:0000259" key="1">
    <source>
        <dbReference type="PROSITE" id="PS51471"/>
    </source>
</evidence>
<dbReference type="EMBL" id="JBGORX010000001">
    <property type="protein sequence ID" value="MFJ1267905.1"/>
    <property type="molecule type" value="Genomic_DNA"/>
</dbReference>
<dbReference type="InterPro" id="IPR032854">
    <property type="entry name" value="ALKBH3"/>
</dbReference>
<dbReference type="InterPro" id="IPR027450">
    <property type="entry name" value="AlkB-like"/>
</dbReference>
<dbReference type="PANTHER" id="PTHR31212:SF4">
    <property type="entry name" value="ALPHA-KETOGLUTARATE-DEPENDENT DIOXYGENASE ALKB HOMOLOG 3"/>
    <property type="match status" value="1"/>
</dbReference>
<gene>
    <name evidence="2" type="ORF">ACD661_04935</name>
</gene>
<name>A0ABW8D5E3_9GAMM</name>
<comment type="caution">
    <text evidence="2">The sequence shown here is derived from an EMBL/GenBank/DDBJ whole genome shotgun (WGS) entry which is preliminary data.</text>
</comment>
<dbReference type="Pfam" id="PF13532">
    <property type="entry name" value="2OG-FeII_Oxy_2"/>
    <property type="match status" value="1"/>
</dbReference>
<feature type="domain" description="Fe2OG dioxygenase" evidence="1">
    <location>
        <begin position="104"/>
        <end position="201"/>
    </location>
</feature>
<evidence type="ECO:0000313" key="2">
    <source>
        <dbReference type="EMBL" id="MFJ1267905.1"/>
    </source>
</evidence>
<dbReference type="PROSITE" id="PS51471">
    <property type="entry name" value="FE2OG_OXY"/>
    <property type="match status" value="1"/>
</dbReference>
<keyword evidence="3" id="KW-1185">Reference proteome</keyword>